<evidence type="ECO:0000313" key="4">
    <source>
        <dbReference type="EMBL" id="CUS12428.1"/>
    </source>
</evidence>
<accession>A0A292Q0L8</accession>
<reference evidence="4" key="1">
    <citation type="submission" date="2015-10" db="EMBL/GenBank/DDBJ databases">
        <authorList>
            <person name="Regsiter A."/>
            <person name="william w."/>
        </authorList>
    </citation>
    <scope>NUCLEOTIDE SEQUENCE</scope>
    <source>
        <strain evidence="4">Montdore</strain>
    </source>
</reference>
<dbReference type="Pfam" id="PF08700">
    <property type="entry name" value="VPS51_Exo84_N"/>
    <property type="match status" value="1"/>
</dbReference>
<feature type="compositionally biased region" description="Polar residues" evidence="3">
    <location>
        <begin position="1"/>
        <end position="16"/>
    </location>
</feature>
<dbReference type="GO" id="GO:0006869">
    <property type="term" value="P:lipid transport"/>
    <property type="evidence" value="ECO:0007669"/>
    <property type="project" value="UniProtKB-UniRule"/>
</dbReference>
<dbReference type="GO" id="GO:0032456">
    <property type="term" value="P:endocytic recycling"/>
    <property type="evidence" value="ECO:0007669"/>
    <property type="project" value="TreeGrafter"/>
</dbReference>
<dbReference type="GO" id="GO:0005829">
    <property type="term" value="C:cytosol"/>
    <property type="evidence" value="ECO:0007669"/>
    <property type="project" value="GOC"/>
</dbReference>
<evidence type="ECO:0000256" key="2">
    <source>
        <dbReference type="RuleBase" id="RU368010"/>
    </source>
</evidence>
<organism evidence="4 5">
    <name type="scientific">Tuber aestivum</name>
    <name type="common">summer truffle</name>
    <dbReference type="NCBI Taxonomy" id="59557"/>
    <lineage>
        <taxon>Eukaryota</taxon>
        <taxon>Fungi</taxon>
        <taxon>Dikarya</taxon>
        <taxon>Ascomycota</taxon>
        <taxon>Pezizomycotina</taxon>
        <taxon>Pezizomycetes</taxon>
        <taxon>Pezizales</taxon>
        <taxon>Tuberaceae</taxon>
        <taxon>Tuber</taxon>
    </lineage>
</organism>
<keyword evidence="2" id="KW-0333">Golgi apparatus</keyword>
<dbReference type="GO" id="GO:1990745">
    <property type="term" value="C:EARP complex"/>
    <property type="evidence" value="ECO:0007669"/>
    <property type="project" value="TreeGrafter"/>
</dbReference>
<dbReference type="InterPro" id="IPR014812">
    <property type="entry name" value="Vps51"/>
</dbReference>
<name>A0A292Q0L8_9PEZI</name>
<dbReference type="PANTHER" id="PTHR15954:SF4">
    <property type="entry name" value="VACUOLAR PROTEIN SORTING-ASSOCIATED PROTEIN 51 HOMOLOG"/>
    <property type="match status" value="1"/>
</dbReference>
<dbReference type="PANTHER" id="PTHR15954">
    <property type="entry name" value="VACUOLAR PROTEIN SORTING-ASSOCIATED PROTEIN 51 HOMOLOG"/>
    <property type="match status" value="1"/>
</dbReference>
<proteinExistence type="inferred from homology"/>
<evidence type="ECO:0000256" key="1">
    <source>
        <dbReference type="ARBA" id="ARBA00006080"/>
    </source>
</evidence>
<dbReference type="GO" id="GO:0007030">
    <property type="term" value="P:Golgi organization"/>
    <property type="evidence" value="ECO:0007669"/>
    <property type="project" value="UniProtKB-UniRule"/>
</dbReference>
<dbReference type="GO" id="GO:0016020">
    <property type="term" value="C:membrane"/>
    <property type="evidence" value="ECO:0007669"/>
    <property type="project" value="TreeGrafter"/>
</dbReference>
<keyword evidence="2" id="KW-0445">Lipid transport</keyword>
<comment type="subunit">
    <text evidence="2">Component of the Golgi-associated retrograde protein (GARP) complex.</text>
</comment>
<sequence>MSVPSTPAISVDSTHAVSPRLQSPDSRSSSRRVSLDVPSQQSLNPHSPKPRRNRSALRQFYGLGQEPPLPEEEGPERKKVEEKLNEIDREGFDAAAYVEKFIAKAELKELLRRENELVNARSATKSGGTEIRGFDGERKALVYDNYSKLITATDTIRKMRANMEPLAPTTSTLSPAISHIAQVSASLVENIPPSPVTPKIPTSNKRKKDAVVWALACPGRIEELVKEGRRDEAERVFGVLDGMLGKWKGAKGAKELRERATAALGKEER</sequence>
<gene>
    <name evidence="4" type="ORF">GSTUAT00003498001</name>
</gene>
<feature type="region of interest" description="Disordered" evidence="3">
    <location>
        <begin position="1"/>
        <end position="80"/>
    </location>
</feature>
<evidence type="ECO:0000313" key="5">
    <source>
        <dbReference type="Proteomes" id="UP001412239"/>
    </source>
</evidence>
<comment type="subcellular location">
    <subcellularLocation>
        <location evidence="2">Golgi apparatus</location>
        <location evidence="2">trans-Golgi network</location>
    </subcellularLocation>
</comment>
<dbReference type="AlphaFoldDB" id="A0A292Q0L8"/>
<dbReference type="GO" id="GO:0048193">
    <property type="term" value="P:Golgi vesicle transport"/>
    <property type="evidence" value="ECO:0007669"/>
    <property type="project" value="TreeGrafter"/>
</dbReference>
<feature type="compositionally biased region" description="Low complexity" evidence="3">
    <location>
        <begin position="18"/>
        <end position="39"/>
    </location>
</feature>
<dbReference type="Proteomes" id="UP001412239">
    <property type="component" value="Unassembled WGS sequence"/>
</dbReference>
<keyword evidence="5" id="KW-1185">Reference proteome</keyword>
<protein>
    <recommendedName>
        <fullName evidence="2">Vacuolar protein sorting-associated protein 51 homolog</fullName>
    </recommendedName>
</protein>
<keyword evidence="2" id="KW-0813">Transport</keyword>
<comment type="function">
    <text evidence="2">Acts as component of the GARP complex that is involved in retrograde transport from early and late endosomes to the trans-Golgi network (TGN).</text>
</comment>
<dbReference type="GO" id="GO:0042147">
    <property type="term" value="P:retrograde transport, endosome to Golgi"/>
    <property type="evidence" value="ECO:0007669"/>
    <property type="project" value="UniProtKB-UniRule"/>
</dbReference>
<dbReference type="GO" id="GO:0015031">
    <property type="term" value="P:protein transport"/>
    <property type="evidence" value="ECO:0007669"/>
    <property type="project" value="UniProtKB-UniRule"/>
</dbReference>
<dbReference type="EMBL" id="LN890992">
    <property type="protein sequence ID" value="CUS12428.1"/>
    <property type="molecule type" value="Genomic_DNA"/>
</dbReference>
<comment type="similarity">
    <text evidence="1 2">Belongs to the VPS51 family.</text>
</comment>
<dbReference type="GO" id="GO:0000938">
    <property type="term" value="C:GARP complex"/>
    <property type="evidence" value="ECO:0007669"/>
    <property type="project" value="UniProtKB-UniRule"/>
</dbReference>
<keyword evidence="2" id="KW-0653">Protein transport</keyword>
<evidence type="ECO:0000256" key="3">
    <source>
        <dbReference type="SAM" id="MobiDB-lite"/>
    </source>
</evidence>